<dbReference type="AlphaFoldDB" id="A0A448WM47"/>
<dbReference type="InterPro" id="IPR037047">
    <property type="entry name" value="PITH_dom_sf"/>
</dbReference>
<dbReference type="Proteomes" id="UP000784294">
    <property type="component" value="Unassembled WGS sequence"/>
</dbReference>
<dbReference type="GO" id="GO:0005634">
    <property type="term" value="C:nucleus"/>
    <property type="evidence" value="ECO:0007669"/>
    <property type="project" value="TreeGrafter"/>
</dbReference>
<dbReference type="GO" id="GO:0005737">
    <property type="term" value="C:cytoplasm"/>
    <property type="evidence" value="ECO:0007669"/>
    <property type="project" value="UniProtKB-ARBA"/>
</dbReference>
<evidence type="ECO:0000313" key="4">
    <source>
        <dbReference type="Proteomes" id="UP000784294"/>
    </source>
</evidence>
<proteinExistence type="inferred from homology"/>
<sequence length="175" mass="19712">MLNLSCLNEAEPRSGAKVFKPYEDRKIRVPFVESDADEELLFNIPFTGNIKLRGVIIAGDDSEQHPKTAVLYRNKPFMAFSDTDGAGDQLLSLNIDRDGSLIYPLKMSKFSNVHHLSIHIKENFGSASTRINYIGLRGQFSDFVRQEVVITTYELAPNIADHKTDLINTNPHFIS</sequence>
<dbReference type="PROSITE" id="PS51532">
    <property type="entry name" value="PITH"/>
    <property type="match status" value="1"/>
</dbReference>
<evidence type="ECO:0000259" key="2">
    <source>
        <dbReference type="PROSITE" id="PS51532"/>
    </source>
</evidence>
<feature type="domain" description="PITH" evidence="2">
    <location>
        <begin position="1"/>
        <end position="156"/>
    </location>
</feature>
<dbReference type="SUPFAM" id="SSF49785">
    <property type="entry name" value="Galactose-binding domain-like"/>
    <property type="match status" value="1"/>
</dbReference>
<dbReference type="Gene3D" id="2.60.120.470">
    <property type="entry name" value="PITH domain"/>
    <property type="match status" value="1"/>
</dbReference>
<dbReference type="OrthoDB" id="2635at2759"/>
<evidence type="ECO:0000313" key="3">
    <source>
        <dbReference type="EMBL" id="VEL15255.1"/>
    </source>
</evidence>
<accession>A0A448WM47</accession>
<keyword evidence="4" id="KW-1185">Reference proteome</keyword>
<dbReference type="InterPro" id="IPR045099">
    <property type="entry name" value="PITH1-like"/>
</dbReference>
<comment type="similarity">
    <text evidence="1">Belongs to the PITHD1 family.</text>
</comment>
<organism evidence="3 4">
    <name type="scientific">Protopolystoma xenopodis</name>
    <dbReference type="NCBI Taxonomy" id="117903"/>
    <lineage>
        <taxon>Eukaryota</taxon>
        <taxon>Metazoa</taxon>
        <taxon>Spiralia</taxon>
        <taxon>Lophotrochozoa</taxon>
        <taxon>Platyhelminthes</taxon>
        <taxon>Monogenea</taxon>
        <taxon>Polyopisthocotylea</taxon>
        <taxon>Polystomatidea</taxon>
        <taxon>Polystomatidae</taxon>
        <taxon>Protopolystoma</taxon>
    </lineage>
</organism>
<reference evidence="3" key="1">
    <citation type="submission" date="2018-11" db="EMBL/GenBank/DDBJ databases">
        <authorList>
            <consortium name="Pathogen Informatics"/>
        </authorList>
    </citation>
    <scope>NUCLEOTIDE SEQUENCE</scope>
</reference>
<dbReference type="EMBL" id="CAAALY010023961">
    <property type="protein sequence ID" value="VEL15255.1"/>
    <property type="molecule type" value="Genomic_DNA"/>
</dbReference>
<dbReference type="PANTHER" id="PTHR12175:SF1">
    <property type="entry name" value="PITH DOMAIN-CONTAINING PROTEIN 1"/>
    <property type="match status" value="1"/>
</dbReference>
<dbReference type="PANTHER" id="PTHR12175">
    <property type="entry name" value="AD039 HT014 THIOREDOXIN FAMILY TRP26"/>
    <property type="match status" value="1"/>
</dbReference>
<evidence type="ECO:0000256" key="1">
    <source>
        <dbReference type="ARBA" id="ARBA00025788"/>
    </source>
</evidence>
<dbReference type="InterPro" id="IPR010400">
    <property type="entry name" value="PITH_dom"/>
</dbReference>
<name>A0A448WM47_9PLAT</name>
<gene>
    <name evidence="3" type="ORF">PXEA_LOCUS8695</name>
</gene>
<dbReference type="InterPro" id="IPR008979">
    <property type="entry name" value="Galactose-bd-like_sf"/>
</dbReference>
<protein>
    <recommendedName>
        <fullName evidence="2">PITH domain-containing protein</fullName>
    </recommendedName>
</protein>
<dbReference type="Pfam" id="PF06201">
    <property type="entry name" value="PITH"/>
    <property type="match status" value="1"/>
</dbReference>
<comment type="caution">
    <text evidence="3">The sequence shown here is derived from an EMBL/GenBank/DDBJ whole genome shotgun (WGS) entry which is preliminary data.</text>
</comment>